<evidence type="ECO:0000313" key="8">
    <source>
        <dbReference type="EMBL" id="RCX18277.1"/>
    </source>
</evidence>
<dbReference type="InterPro" id="IPR015424">
    <property type="entry name" value="PyrdxlP-dep_Trfase"/>
</dbReference>
<keyword evidence="5" id="KW-0456">Lyase</keyword>
<dbReference type="Proteomes" id="UP000253034">
    <property type="component" value="Unassembled WGS sequence"/>
</dbReference>
<dbReference type="InterPro" id="IPR036633">
    <property type="entry name" value="Prn/Lys/Arg_de-COase_C_sf"/>
</dbReference>
<dbReference type="OrthoDB" id="9815233at2"/>
<dbReference type="Gene3D" id="3.40.640.10">
    <property type="entry name" value="Type I PLP-dependent aspartate aminotransferase-like (Major domain)"/>
    <property type="match status" value="1"/>
</dbReference>
<dbReference type="AlphaFoldDB" id="A0A369BCV1"/>
<dbReference type="Pfam" id="PF03711">
    <property type="entry name" value="OKR_DC_1_C"/>
    <property type="match status" value="1"/>
</dbReference>
<evidence type="ECO:0000256" key="1">
    <source>
        <dbReference type="ARBA" id="ARBA00001933"/>
    </source>
</evidence>
<reference evidence="8 9" key="1">
    <citation type="submission" date="2018-07" db="EMBL/GenBank/DDBJ databases">
        <title>Genomic Encyclopedia of Type Strains, Phase IV (KMG-IV): sequencing the most valuable type-strain genomes for metagenomic binning, comparative biology and taxonomic classification.</title>
        <authorList>
            <person name="Goeker M."/>
        </authorList>
    </citation>
    <scope>NUCLEOTIDE SEQUENCE [LARGE SCALE GENOMIC DNA]</scope>
    <source>
        <strain evidence="8 9">DSM 27016</strain>
    </source>
</reference>
<dbReference type="SUPFAM" id="SSF55904">
    <property type="entry name" value="Ornithine decarboxylase C-terminal domain"/>
    <property type="match status" value="1"/>
</dbReference>
<feature type="domain" description="Orn/Lys/Arg decarboxylases family 1 pyridoxal-P attachment site" evidence="6">
    <location>
        <begin position="3"/>
        <end position="298"/>
    </location>
</feature>
<dbReference type="EMBL" id="QPJT01000005">
    <property type="protein sequence ID" value="RCX18277.1"/>
    <property type="molecule type" value="Genomic_DNA"/>
</dbReference>
<keyword evidence="4" id="KW-0663">Pyridoxal phosphate</keyword>
<sequence length="471" mass="51145">MNTPIYNAAMEYSCSDPVPFHMPGHKLGAGLPGGFASNIPLLDLTEIPGTDNLHNASGVILKAQQLAAQAFGADETFFLVNGSTCGIHAIISTVCSEGDKLIVSRDCHKSVLNAMILFGVRPVYMGLEFDRLCGISTAVIPERVEEALRLHPDASGVLITRPNYYGVCSDIEAIASIVHSYGRILAVDEAHGAHLAFAPCLPICAMEAGADICVQSAHKTLPALTQGAYLHVKGGRIDRDRLRFNLGLLQTSSPSYVIMSSLDVAREIMHTGAPHLMEGVADNVGRLHGLINELEGMAFITEDMLEYGKKDPTRIVINMRNLGKTGFETGEILRDSYNIQVEMADFYNIVCIATVSDRWEHYERLYCALKDMNYKFKDLPALADTNITEIIIPPKKMEPAEVMCKKTVRVGLHEAAGKVCACAVTPYPPGVPVICPGEVFVGEAVEYIYNILDSGGIVNGLSEKYEVSVVK</sequence>
<protein>
    <submittedName>
        <fullName evidence="8">Arginine decarboxylase</fullName>
    </submittedName>
</protein>
<comment type="caution">
    <text evidence="8">The sequence shown here is derived from an EMBL/GenBank/DDBJ whole genome shotgun (WGS) entry which is preliminary data.</text>
</comment>
<evidence type="ECO:0000256" key="4">
    <source>
        <dbReference type="ARBA" id="ARBA00022898"/>
    </source>
</evidence>
<comment type="similarity">
    <text evidence="2">Belongs to the Orn/Lys/Arg decarboxylase class-I family.</text>
</comment>
<dbReference type="InterPro" id="IPR000310">
    <property type="entry name" value="Orn/Lys/Arg_deCO2ase_major_dom"/>
</dbReference>
<evidence type="ECO:0000259" key="7">
    <source>
        <dbReference type="Pfam" id="PF03711"/>
    </source>
</evidence>
<evidence type="ECO:0000256" key="5">
    <source>
        <dbReference type="ARBA" id="ARBA00023239"/>
    </source>
</evidence>
<accession>A0A369BCV1</accession>
<evidence type="ECO:0000313" key="9">
    <source>
        <dbReference type="Proteomes" id="UP000253034"/>
    </source>
</evidence>
<proteinExistence type="inferred from homology"/>
<comment type="cofactor">
    <cofactor evidence="1">
        <name>pyridoxal 5'-phosphate</name>
        <dbReference type="ChEBI" id="CHEBI:597326"/>
    </cofactor>
</comment>
<name>A0A369BCV1_9FIRM</name>
<keyword evidence="9" id="KW-1185">Reference proteome</keyword>
<organism evidence="8 9">
    <name type="scientific">Anaerobacterium chartisolvens</name>
    <dbReference type="NCBI Taxonomy" id="1297424"/>
    <lineage>
        <taxon>Bacteria</taxon>
        <taxon>Bacillati</taxon>
        <taxon>Bacillota</taxon>
        <taxon>Clostridia</taxon>
        <taxon>Eubacteriales</taxon>
        <taxon>Oscillospiraceae</taxon>
        <taxon>Anaerobacterium</taxon>
    </lineage>
</organism>
<dbReference type="SUPFAM" id="SSF53383">
    <property type="entry name" value="PLP-dependent transferases"/>
    <property type="match status" value="1"/>
</dbReference>
<gene>
    <name evidence="8" type="ORF">DFR58_10536</name>
</gene>
<evidence type="ECO:0000256" key="2">
    <source>
        <dbReference type="ARBA" id="ARBA00010671"/>
    </source>
</evidence>
<dbReference type="InterPro" id="IPR008286">
    <property type="entry name" value="Prn/Lys/Arg_de-COase_C"/>
</dbReference>
<feature type="domain" description="Orn/Lys/Arg decarboxylase C-terminal" evidence="7">
    <location>
        <begin position="393"/>
        <end position="448"/>
    </location>
</feature>
<dbReference type="Gene3D" id="3.90.100.10">
    <property type="entry name" value="Orn/Lys/Arg decarboxylase, C-terminal domain"/>
    <property type="match status" value="1"/>
</dbReference>
<keyword evidence="3" id="KW-0210">Decarboxylase</keyword>
<dbReference type="PANTHER" id="PTHR43277">
    <property type="entry name" value="ARGININE DECARBOXYLASE"/>
    <property type="match status" value="1"/>
</dbReference>
<dbReference type="InterPro" id="IPR052357">
    <property type="entry name" value="Orn_Lys_Arg_decarboxylase-I"/>
</dbReference>
<dbReference type="Pfam" id="PF01276">
    <property type="entry name" value="OKR_DC_1"/>
    <property type="match status" value="1"/>
</dbReference>
<dbReference type="RefSeq" id="WP_114296830.1">
    <property type="nucleotide sequence ID" value="NZ_QPJT01000005.1"/>
</dbReference>
<dbReference type="PANTHER" id="PTHR43277:SF3">
    <property type="entry name" value="DECARBOXYLASE, PUTATIVE-RELATED"/>
    <property type="match status" value="1"/>
</dbReference>
<dbReference type="InterPro" id="IPR015421">
    <property type="entry name" value="PyrdxlP-dep_Trfase_major"/>
</dbReference>
<evidence type="ECO:0000256" key="3">
    <source>
        <dbReference type="ARBA" id="ARBA00022793"/>
    </source>
</evidence>
<dbReference type="GO" id="GO:0016831">
    <property type="term" value="F:carboxy-lyase activity"/>
    <property type="evidence" value="ECO:0007669"/>
    <property type="project" value="UniProtKB-KW"/>
</dbReference>
<evidence type="ECO:0000259" key="6">
    <source>
        <dbReference type="Pfam" id="PF01276"/>
    </source>
</evidence>
<dbReference type="CDD" id="cd00615">
    <property type="entry name" value="Orn_deC_like"/>
    <property type="match status" value="1"/>
</dbReference>